<dbReference type="RefSeq" id="XP_056698023.1">
    <property type="nucleotide sequence ID" value="XM_056842045.1"/>
</dbReference>
<protein>
    <recommendedName>
        <fullName evidence="7">Reverse transcriptase RNase H-like domain-containing protein</fullName>
    </recommendedName>
</protein>
<dbReference type="PANTHER" id="PTHR34072">
    <property type="entry name" value="ENZYMATIC POLYPROTEIN-RELATED"/>
    <property type="match status" value="1"/>
</dbReference>
<dbReference type="InterPro" id="IPR041373">
    <property type="entry name" value="RT_RNaseH"/>
</dbReference>
<gene>
    <name evidence="9" type="primary">LOC130471753</name>
</gene>
<keyword evidence="5" id="KW-0378">Hydrolase</keyword>
<proteinExistence type="predicted"/>
<evidence type="ECO:0000256" key="4">
    <source>
        <dbReference type="ARBA" id="ARBA00022759"/>
    </source>
</evidence>
<keyword evidence="6" id="KW-0695">RNA-directed DNA polymerase</keyword>
<evidence type="ECO:0000256" key="3">
    <source>
        <dbReference type="ARBA" id="ARBA00022722"/>
    </source>
</evidence>
<keyword evidence="3" id="KW-0540">Nuclease</keyword>
<evidence type="ECO:0000256" key="5">
    <source>
        <dbReference type="ARBA" id="ARBA00022801"/>
    </source>
</evidence>
<evidence type="ECO:0000259" key="7">
    <source>
        <dbReference type="Pfam" id="PF17917"/>
    </source>
</evidence>
<organism evidence="8 9">
    <name type="scientific">Spinacia oleracea</name>
    <name type="common">Spinach</name>
    <dbReference type="NCBI Taxonomy" id="3562"/>
    <lineage>
        <taxon>Eukaryota</taxon>
        <taxon>Viridiplantae</taxon>
        <taxon>Streptophyta</taxon>
        <taxon>Embryophyta</taxon>
        <taxon>Tracheophyta</taxon>
        <taxon>Spermatophyta</taxon>
        <taxon>Magnoliopsida</taxon>
        <taxon>eudicotyledons</taxon>
        <taxon>Gunneridae</taxon>
        <taxon>Pentapetalae</taxon>
        <taxon>Caryophyllales</taxon>
        <taxon>Chenopodiaceae</taxon>
        <taxon>Chenopodioideae</taxon>
        <taxon>Anserineae</taxon>
        <taxon>Spinacia</taxon>
    </lineage>
</organism>
<dbReference type="InterPro" id="IPR043502">
    <property type="entry name" value="DNA/RNA_pol_sf"/>
</dbReference>
<evidence type="ECO:0000256" key="6">
    <source>
        <dbReference type="ARBA" id="ARBA00022918"/>
    </source>
</evidence>
<keyword evidence="8" id="KW-1185">Reference proteome</keyword>
<evidence type="ECO:0000313" key="8">
    <source>
        <dbReference type="Proteomes" id="UP000813463"/>
    </source>
</evidence>
<dbReference type="CDD" id="cd09274">
    <property type="entry name" value="RNase_HI_RT_Ty3"/>
    <property type="match status" value="1"/>
</dbReference>
<reference evidence="8" key="1">
    <citation type="journal article" date="2021" name="Nat. Commun.">
        <title>Genomic analyses provide insights into spinach domestication and the genetic basis of agronomic traits.</title>
        <authorList>
            <person name="Cai X."/>
            <person name="Sun X."/>
            <person name="Xu C."/>
            <person name="Sun H."/>
            <person name="Wang X."/>
            <person name="Ge C."/>
            <person name="Zhang Z."/>
            <person name="Wang Q."/>
            <person name="Fei Z."/>
            <person name="Jiao C."/>
            <person name="Wang Q."/>
        </authorList>
    </citation>
    <scope>NUCLEOTIDE SEQUENCE [LARGE SCALE GENOMIC DNA]</scope>
    <source>
        <strain evidence="8">cv. Varoflay</strain>
    </source>
</reference>
<keyword evidence="4" id="KW-0255">Endonuclease</keyword>
<dbReference type="GeneID" id="130471753"/>
<dbReference type="Pfam" id="PF17917">
    <property type="entry name" value="RT_RNaseH"/>
    <property type="match status" value="1"/>
</dbReference>
<keyword evidence="2" id="KW-0548">Nucleotidyltransferase</keyword>
<accession>A0ABM3RQX3</accession>
<feature type="domain" description="Reverse transcriptase RNase H-like" evidence="7">
    <location>
        <begin position="5"/>
        <end position="71"/>
    </location>
</feature>
<keyword evidence="1" id="KW-0808">Transferase</keyword>
<evidence type="ECO:0000313" key="9">
    <source>
        <dbReference type="RefSeq" id="XP_056698023.1"/>
    </source>
</evidence>
<dbReference type="SUPFAM" id="SSF56672">
    <property type="entry name" value="DNA/RNA polymerases"/>
    <property type="match status" value="1"/>
</dbReference>
<evidence type="ECO:0000256" key="1">
    <source>
        <dbReference type="ARBA" id="ARBA00022679"/>
    </source>
</evidence>
<evidence type="ECO:0000256" key="2">
    <source>
        <dbReference type="ARBA" id="ARBA00022695"/>
    </source>
</evidence>
<name>A0ABM3RQX3_SPIOL</name>
<reference evidence="9" key="2">
    <citation type="submission" date="2025-08" db="UniProtKB">
        <authorList>
            <consortium name="RefSeq"/>
        </authorList>
    </citation>
    <scope>IDENTIFICATION</scope>
    <source>
        <tissue evidence="9">Leaf</tissue>
    </source>
</reference>
<dbReference type="PANTHER" id="PTHR34072:SF59">
    <property type="entry name" value="CCHC-TYPE INTEGRASE"/>
    <property type="match status" value="1"/>
</dbReference>
<dbReference type="Proteomes" id="UP000813463">
    <property type="component" value="Chromosome 4"/>
</dbReference>
<sequence>MHNGKVIAYASRQLKPYEANYPTYDLKLAAIVYALKIWRHYLDGVRCKIFTDHTGLKYIFTQKDLNMRQRRRLDPTRHLDMQRLNLETVSGECLKGMMNALTIQPSVFDEIKENKVGDVKLEGIKENISQGKEIDFKIRDDGSLSIGMTPFEALYGRKCRGPLYAEVTLVRQLC</sequence>